<dbReference type="GO" id="GO:0000139">
    <property type="term" value="C:Golgi membrane"/>
    <property type="evidence" value="ECO:0007669"/>
    <property type="project" value="UniProtKB-SubCell"/>
</dbReference>
<dbReference type="AlphaFoldDB" id="A0A8J2ELD5"/>
<dbReference type="InterPro" id="IPR007652">
    <property type="entry name" value="A1-4-GlycosylTfrase_dom"/>
</dbReference>
<dbReference type="Pfam" id="PF04488">
    <property type="entry name" value="Gly_transf_sug"/>
    <property type="match status" value="1"/>
</dbReference>
<reference evidence="9" key="1">
    <citation type="submission" date="2021-04" db="EMBL/GenBank/DDBJ databases">
        <authorList>
            <person name="Chebbi M.A.C M."/>
        </authorList>
    </citation>
    <scope>NUCLEOTIDE SEQUENCE</scope>
</reference>
<evidence type="ECO:0000313" key="10">
    <source>
        <dbReference type="Proteomes" id="UP000786811"/>
    </source>
</evidence>
<keyword evidence="5" id="KW-0333">Golgi apparatus</keyword>
<evidence type="ECO:0000256" key="4">
    <source>
        <dbReference type="ARBA" id="ARBA00022679"/>
    </source>
</evidence>
<dbReference type="Pfam" id="PF04572">
    <property type="entry name" value="Gb3_synth"/>
    <property type="match status" value="1"/>
</dbReference>
<keyword evidence="7" id="KW-0812">Transmembrane</keyword>
<dbReference type="SUPFAM" id="SSF53448">
    <property type="entry name" value="Nucleotide-diphospho-sugar transferases"/>
    <property type="match status" value="1"/>
</dbReference>
<evidence type="ECO:0000256" key="3">
    <source>
        <dbReference type="ARBA" id="ARBA00022676"/>
    </source>
</evidence>
<keyword evidence="3" id="KW-0328">Glycosyltransferase</keyword>
<evidence type="ECO:0000259" key="8">
    <source>
        <dbReference type="Pfam" id="PF04572"/>
    </source>
</evidence>
<gene>
    <name evidence="9" type="ORF">HICCMSTLAB_LOCUS2336</name>
</gene>
<dbReference type="GO" id="GO:0006688">
    <property type="term" value="P:glycosphingolipid biosynthetic process"/>
    <property type="evidence" value="ECO:0007669"/>
    <property type="project" value="TreeGrafter"/>
</dbReference>
<keyword evidence="10" id="KW-1185">Reference proteome</keyword>
<proteinExistence type="inferred from homology"/>
<dbReference type="InterPro" id="IPR029044">
    <property type="entry name" value="Nucleotide-diphossugar_trans"/>
</dbReference>
<dbReference type="Proteomes" id="UP000786811">
    <property type="component" value="Unassembled WGS sequence"/>
</dbReference>
<dbReference type="Gene3D" id="3.90.550.20">
    <property type="match status" value="1"/>
</dbReference>
<name>A0A8J2ELD5_COTCN</name>
<keyword evidence="4" id="KW-0808">Transferase</keyword>
<dbReference type="GO" id="GO:0035248">
    <property type="term" value="F:alpha-1,4-N-acetylgalactosaminyltransferase activity"/>
    <property type="evidence" value="ECO:0007669"/>
    <property type="project" value="TreeGrafter"/>
</dbReference>
<dbReference type="OrthoDB" id="409543at2759"/>
<evidence type="ECO:0000256" key="5">
    <source>
        <dbReference type="ARBA" id="ARBA00023034"/>
    </source>
</evidence>
<dbReference type="PANTHER" id="PTHR12042">
    <property type="entry name" value="LACTOSYLCERAMIDE 4-ALPHA-GALACTOSYLTRANSFERASE ALPHA- 1,4-GALACTOSYLTRANSFERASE"/>
    <property type="match status" value="1"/>
</dbReference>
<dbReference type="InterPro" id="IPR051981">
    <property type="entry name" value="Glycosyltransf_32"/>
</dbReference>
<dbReference type="InterPro" id="IPR007577">
    <property type="entry name" value="GlycoTrfase_DXD_sugar-bd_CS"/>
</dbReference>
<feature type="domain" description="Alpha 1,4-glycosyltransferase" evidence="8">
    <location>
        <begin position="227"/>
        <end position="351"/>
    </location>
</feature>
<evidence type="ECO:0000313" key="9">
    <source>
        <dbReference type="EMBL" id="CAG5076967.1"/>
    </source>
</evidence>
<protein>
    <submittedName>
        <fullName evidence="9">Similar to A4galt: Lactosylceramide 4-alpha-galactosyltransferase (Mus musculus)</fullName>
    </submittedName>
</protein>
<comment type="similarity">
    <text evidence="2">Belongs to the glycosyltransferase 32 family.</text>
</comment>
<evidence type="ECO:0000256" key="7">
    <source>
        <dbReference type="SAM" id="Phobius"/>
    </source>
</evidence>
<dbReference type="PANTHER" id="PTHR12042:SF21">
    <property type="entry name" value="ALPHA1,4-GALACTOSYLTRANSFERASE 1-RELATED"/>
    <property type="match status" value="1"/>
</dbReference>
<organism evidence="9 10">
    <name type="scientific">Cotesia congregata</name>
    <name type="common">Parasitoid wasp</name>
    <name type="synonym">Apanteles congregatus</name>
    <dbReference type="NCBI Taxonomy" id="51543"/>
    <lineage>
        <taxon>Eukaryota</taxon>
        <taxon>Metazoa</taxon>
        <taxon>Ecdysozoa</taxon>
        <taxon>Arthropoda</taxon>
        <taxon>Hexapoda</taxon>
        <taxon>Insecta</taxon>
        <taxon>Pterygota</taxon>
        <taxon>Neoptera</taxon>
        <taxon>Endopterygota</taxon>
        <taxon>Hymenoptera</taxon>
        <taxon>Apocrita</taxon>
        <taxon>Ichneumonoidea</taxon>
        <taxon>Braconidae</taxon>
        <taxon>Microgastrinae</taxon>
        <taxon>Cotesia</taxon>
    </lineage>
</organism>
<dbReference type="EMBL" id="CAJNRD030001117">
    <property type="protein sequence ID" value="CAG5076967.1"/>
    <property type="molecule type" value="Genomic_DNA"/>
</dbReference>
<evidence type="ECO:0000256" key="2">
    <source>
        <dbReference type="ARBA" id="ARBA00009003"/>
    </source>
</evidence>
<keyword evidence="6 7" id="KW-0472">Membrane</keyword>
<evidence type="ECO:0000256" key="6">
    <source>
        <dbReference type="ARBA" id="ARBA00023136"/>
    </source>
</evidence>
<feature type="transmembrane region" description="Helical" evidence="7">
    <location>
        <begin position="7"/>
        <end position="26"/>
    </location>
</feature>
<evidence type="ECO:0000256" key="1">
    <source>
        <dbReference type="ARBA" id="ARBA00004323"/>
    </source>
</evidence>
<comment type="subcellular location">
    <subcellularLocation>
        <location evidence="1">Golgi apparatus membrane</location>
        <topology evidence="1">Single-pass type II membrane protein</topology>
    </subcellularLocation>
</comment>
<accession>A0A8J2ELD5</accession>
<comment type="caution">
    <text evidence="9">The sequence shown here is derived from an EMBL/GenBank/DDBJ whole genome shotgun (WGS) entry which is preliminary data.</text>
</comment>
<keyword evidence="7" id="KW-1133">Transmembrane helix</keyword>
<sequence>MKKQMVIVFGFSITLYALWIFNYSYLKNTTVENNQFPVVNVVKKEVNKEISCYFDPSTIYSIETFNEKEEITDDNNIFFIETSCSGAAGIELNARQCCSIESAAKMNPKMKIYLLILSPSEYSPRTEELLSHLEEYKNIVVRRIDIEDYVKNTPLEDWWQKGELTTSKWPKHHMSDVLRYLTLWKVPGIYMDLDVVTLSSFEKLRDFVGAEDEDTIASCMMSFGGSEIGREVADACINDLKNNFRGDVWRNNGPDVITRVIEKICEKPITNETHNCNGFTVFSPWEFTPIYYDEWRKYFEAENKDKTLKLINKSLAVHIWNKMSHLQPIKVGSQVPYGIIASQFCPKIYNNCGLWF</sequence>